<organism evidence="1">
    <name type="scientific">gut metagenome</name>
    <dbReference type="NCBI Taxonomy" id="749906"/>
    <lineage>
        <taxon>unclassified sequences</taxon>
        <taxon>metagenomes</taxon>
        <taxon>organismal metagenomes</taxon>
    </lineage>
</organism>
<dbReference type="EMBL" id="AMCI01003736">
    <property type="protein sequence ID" value="EJW99596.1"/>
    <property type="molecule type" value="Genomic_DNA"/>
</dbReference>
<accession>J9FX96</accession>
<gene>
    <name evidence="1" type="ORF">EVA_12298</name>
</gene>
<reference evidence="1" key="1">
    <citation type="journal article" date="2012" name="PLoS ONE">
        <title>Gene sets for utilization of primary and secondary nutrition supplies in the distal gut of endangered iberian lynx.</title>
        <authorList>
            <person name="Alcaide M."/>
            <person name="Messina E."/>
            <person name="Richter M."/>
            <person name="Bargiela R."/>
            <person name="Peplies J."/>
            <person name="Huws S.A."/>
            <person name="Newbold C.J."/>
            <person name="Golyshin P.N."/>
            <person name="Simon M.A."/>
            <person name="Lopez G."/>
            <person name="Yakimov M.M."/>
            <person name="Ferrer M."/>
        </authorList>
    </citation>
    <scope>NUCLEOTIDE SEQUENCE</scope>
</reference>
<sequence length="41" mass="4654">MENGFGTDASYSGTDLGKDDGLHYTTKTYKRIYNYCIRAIN</sequence>
<protein>
    <submittedName>
        <fullName evidence="1">Uncharacterized protein</fullName>
    </submittedName>
</protein>
<evidence type="ECO:0000313" key="1">
    <source>
        <dbReference type="EMBL" id="EJW99596.1"/>
    </source>
</evidence>
<proteinExistence type="predicted"/>
<comment type="caution">
    <text evidence="1">The sequence shown here is derived from an EMBL/GenBank/DDBJ whole genome shotgun (WGS) entry which is preliminary data.</text>
</comment>
<name>J9FX96_9ZZZZ</name>
<dbReference type="AlphaFoldDB" id="J9FX96"/>